<dbReference type="PROSITE" id="PS51257">
    <property type="entry name" value="PROKAR_LIPOPROTEIN"/>
    <property type="match status" value="1"/>
</dbReference>
<gene>
    <name evidence="1" type="ORF">APLA_LOCUS7947</name>
</gene>
<reference evidence="1 2" key="1">
    <citation type="submission" date="2020-04" db="EMBL/GenBank/DDBJ databases">
        <authorList>
            <person name="Wallbank WR R."/>
            <person name="Pardo Diaz C."/>
            <person name="Kozak K."/>
            <person name="Martin S."/>
            <person name="Jiggins C."/>
            <person name="Moest M."/>
            <person name="Warren A I."/>
            <person name="Byers J.R.P. K."/>
            <person name="Montejo-Kovacevich G."/>
            <person name="Yen C E."/>
        </authorList>
    </citation>
    <scope>NUCLEOTIDE SEQUENCE [LARGE SCALE GENOMIC DNA]</scope>
</reference>
<evidence type="ECO:0000313" key="1">
    <source>
        <dbReference type="EMBL" id="CAB3237912.1"/>
    </source>
</evidence>
<dbReference type="Proteomes" id="UP000494256">
    <property type="component" value="Unassembled WGS sequence"/>
</dbReference>
<evidence type="ECO:0000313" key="2">
    <source>
        <dbReference type="Proteomes" id="UP000494256"/>
    </source>
</evidence>
<name>A0A8S0ZXX6_ARCPL</name>
<dbReference type="AlphaFoldDB" id="A0A8S0ZXX6"/>
<dbReference type="OrthoDB" id="535945at2759"/>
<sequence>MHLRGTLDNLYKAKVNCTYGVALACSLVESPPNWCAQVRLAAFAQTTPLISTCAGKLRADWSRQGTPGVPADTGVFPVILQREAVVWLSVVHVQCFCEVWL</sequence>
<protein>
    <submittedName>
        <fullName evidence="1">Uncharacterized protein</fullName>
    </submittedName>
</protein>
<comment type="caution">
    <text evidence="1">The sequence shown here is derived from an EMBL/GenBank/DDBJ whole genome shotgun (WGS) entry which is preliminary data.</text>
</comment>
<dbReference type="EMBL" id="CADEBD010000304">
    <property type="protein sequence ID" value="CAB3237912.1"/>
    <property type="molecule type" value="Genomic_DNA"/>
</dbReference>
<accession>A0A8S0ZXX6</accession>
<organism evidence="1 2">
    <name type="scientific">Arctia plantaginis</name>
    <name type="common">Wood tiger moth</name>
    <name type="synonym">Phalaena plantaginis</name>
    <dbReference type="NCBI Taxonomy" id="874455"/>
    <lineage>
        <taxon>Eukaryota</taxon>
        <taxon>Metazoa</taxon>
        <taxon>Ecdysozoa</taxon>
        <taxon>Arthropoda</taxon>
        <taxon>Hexapoda</taxon>
        <taxon>Insecta</taxon>
        <taxon>Pterygota</taxon>
        <taxon>Neoptera</taxon>
        <taxon>Endopterygota</taxon>
        <taxon>Lepidoptera</taxon>
        <taxon>Glossata</taxon>
        <taxon>Ditrysia</taxon>
        <taxon>Noctuoidea</taxon>
        <taxon>Erebidae</taxon>
        <taxon>Arctiinae</taxon>
        <taxon>Arctia</taxon>
    </lineage>
</organism>
<proteinExistence type="predicted"/>